<evidence type="ECO:0000313" key="4">
    <source>
        <dbReference type="Proteomes" id="UP001151529"/>
    </source>
</evidence>
<comment type="similarity">
    <text evidence="1">Belongs to the peptidase A1 family.</text>
</comment>
<dbReference type="PANTHER" id="PTHR13683">
    <property type="entry name" value="ASPARTYL PROTEASES"/>
    <property type="match status" value="1"/>
</dbReference>
<reference evidence="3" key="2">
    <citation type="journal article" date="2023" name="Int. J. Mol. Sci.">
        <title>De Novo Assembly and Annotation of 11 Diverse Shrub Willow (Salix) Genomes Reveals Novel Gene Organization in Sex-Linked Regions.</title>
        <authorList>
            <person name="Hyden B."/>
            <person name="Feng K."/>
            <person name="Yates T.B."/>
            <person name="Jawdy S."/>
            <person name="Cereghino C."/>
            <person name="Smart L.B."/>
            <person name="Muchero W."/>
        </authorList>
    </citation>
    <scope>NUCLEOTIDE SEQUENCE [LARGE SCALE GENOMIC DNA]</scope>
    <source>
        <tissue evidence="3">Shoot tip</tissue>
    </source>
</reference>
<dbReference type="Proteomes" id="UP001151529">
    <property type="component" value="Chromosome 1"/>
</dbReference>
<accession>A0A9Q0YXP4</accession>
<dbReference type="PANTHER" id="PTHR13683:SF827">
    <property type="entry name" value="PEPTIDASE A1 DOMAIN-CONTAINING PROTEIN"/>
    <property type="match status" value="1"/>
</dbReference>
<dbReference type="AlphaFoldDB" id="A0A9Q0YXP4"/>
<gene>
    <name evidence="3" type="ORF">OIU85_025500</name>
</gene>
<keyword evidence="4" id="KW-1185">Reference proteome</keyword>
<dbReference type="Pfam" id="PF14543">
    <property type="entry name" value="TAXi_N"/>
    <property type="match status" value="2"/>
</dbReference>
<evidence type="ECO:0000256" key="1">
    <source>
        <dbReference type="ARBA" id="ARBA00007447"/>
    </source>
</evidence>
<dbReference type="PROSITE" id="PS00141">
    <property type="entry name" value="ASP_PROTEASE"/>
    <property type="match status" value="1"/>
</dbReference>
<dbReference type="PROSITE" id="PS51767">
    <property type="entry name" value="PEPTIDASE_A1"/>
    <property type="match status" value="1"/>
</dbReference>
<proteinExistence type="inferred from homology"/>
<evidence type="ECO:0000313" key="3">
    <source>
        <dbReference type="EMBL" id="KAJ6713879.1"/>
    </source>
</evidence>
<sequence>MKSIISGRNIDDSVDSTLIPLTSGIRIQTLNYIVTLELGGRKMTVIVDTGSDLSWVQCQPCKRCYNQQDPVFNPFNISFIPNSFMQFTSVSVPGICNWKFRSLWKQPSDLNNQGLFGGASGLVGLGRSSLSLISQTSAMFGGVFSYCLPITEAESSGSLIMGGNSSVYKNTTPISYTRMIPNPLLPFYFLNLTGITVGSVAVQAPSFGFPSAPAFMILDTCFNLSGYQEVEIPNIKMHFEGNAELNVDVTGVFYFVKTDASQVCLAVASLSYENEVGIIGNYQQKNQRVIYDTKGSMLGFAAEACSFD</sequence>
<dbReference type="InterPro" id="IPR001461">
    <property type="entry name" value="Aspartic_peptidase_A1"/>
</dbReference>
<dbReference type="InterPro" id="IPR001969">
    <property type="entry name" value="Aspartic_peptidase_AS"/>
</dbReference>
<dbReference type="SUPFAM" id="SSF50630">
    <property type="entry name" value="Acid proteases"/>
    <property type="match status" value="1"/>
</dbReference>
<keyword evidence="3" id="KW-0645">Protease</keyword>
<evidence type="ECO:0000259" key="2">
    <source>
        <dbReference type="PROSITE" id="PS51767"/>
    </source>
</evidence>
<dbReference type="Pfam" id="PF14541">
    <property type="entry name" value="TAXi_C"/>
    <property type="match status" value="1"/>
</dbReference>
<keyword evidence="3" id="KW-0378">Hydrolase</keyword>
<comment type="caution">
    <text evidence="3">The sequence shown here is derived from an EMBL/GenBank/DDBJ whole genome shotgun (WGS) entry which is preliminary data.</text>
</comment>
<dbReference type="InterPro" id="IPR021109">
    <property type="entry name" value="Peptidase_aspartic_dom_sf"/>
</dbReference>
<dbReference type="InterPro" id="IPR032861">
    <property type="entry name" value="TAXi_N"/>
</dbReference>
<dbReference type="InterPro" id="IPR032799">
    <property type="entry name" value="TAXi_C"/>
</dbReference>
<dbReference type="GO" id="GO:0006508">
    <property type="term" value="P:proteolysis"/>
    <property type="evidence" value="ECO:0007669"/>
    <property type="project" value="UniProtKB-KW"/>
</dbReference>
<dbReference type="OrthoDB" id="2747330at2759"/>
<name>A0A9Q0YXP4_SALVM</name>
<feature type="domain" description="Peptidase A1" evidence="2">
    <location>
        <begin position="32"/>
        <end position="308"/>
    </location>
</feature>
<dbReference type="Gene3D" id="2.40.70.10">
    <property type="entry name" value="Acid Proteases"/>
    <property type="match status" value="3"/>
</dbReference>
<protein>
    <submittedName>
        <fullName evidence="3">ASPARTYL PROTEASE-RELATED</fullName>
    </submittedName>
</protein>
<organism evidence="3 4">
    <name type="scientific">Salix viminalis</name>
    <name type="common">Common osier</name>
    <name type="synonym">Basket willow</name>
    <dbReference type="NCBI Taxonomy" id="40686"/>
    <lineage>
        <taxon>Eukaryota</taxon>
        <taxon>Viridiplantae</taxon>
        <taxon>Streptophyta</taxon>
        <taxon>Embryophyta</taxon>
        <taxon>Tracheophyta</taxon>
        <taxon>Spermatophyta</taxon>
        <taxon>Magnoliopsida</taxon>
        <taxon>eudicotyledons</taxon>
        <taxon>Gunneridae</taxon>
        <taxon>Pentapetalae</taxon>
        <taxon>rosids</taxon>
        <taxon>fabids</taxon>
        <taxon>Malpighiales</taxon>
        <taxon>Salicaceae</taxon>
        <taxon>Saliceae</taxon>
        <taxon>Salix</taxon>
    </lineage>
</organism>
<dbReference type="GO" id="GO:0004190">
    <property type="term" value="F:aspartic-type endopeptidase activity"/>
    <property type="evidence" value="ECO:0007669"/>
    <property type="project" value="InterPro"/>
</dbReference>
<dbReference type="InterPro" id="IPR033121">
    <property type="entry name" value="PEPTIDASE_A1"/>
</dbReference>
<reference evidence="3" key="1">
    <citation type="submission" date="2022-11" db="EMBL/GenBank/DDBJ databases">
        <authorList>
            <person name="Hyden B.L."/>
            <person name="Feng K."/>
            <person name="Yates T."/>
            <person name="Jawdy S."/>
            <person name="Smart L.B."/>
            <person name="Muchero W."/>
        </authorList>
    </citation>
    <scope>NUCLEOTIDE SEQUENCE</scope>
    <source>
        <tissue evidence="3">Shoot tip</tissue>
    </source>
</reference>
<dbReference type="EMBL" id="JAPFFL010000007">
    <property type="protein sequence ID" value="KAJ6713879.1"/>
    <property type="molecule type" value="Genomic_DNA"/>
</dbReference>